<dbReference type="PANTHER" id="PTHR11668">
    <property type="entry name" value="SERINE/THREONINE PROTEIN PHOSPHATASE"/>
    <property type="match status" value="1"/>
</dbReference>
<accession>A2ECQ2</accession>
<dbReference type="VEuPathDB" id="TrichDB:TVAG_276210"/>
<comment type="similarity">
    <text evidence="1">Belongs to the PPP phosphatase family.</text>
</comment>
<evidence type="ECO:0000259" key="3">
    <source>
        <dbReference type="PROSITE" id="PS00125"/>
    </source>
</evidence>
<feature type="compositionally biased region" description="Basic residues" evidence="2">
    <location>
        <begin position="349"/>
        <end position="367"/>
    </location>
</feature>
<dbReference type="InterPro" id="IPR004843">
    <property type="entry name" value="Calcineurin-like_PHP"/>
</dbReference>
<dbReference type="RefSeq" id="XP_001321771.1">
    <property type="nucleotide sequence ID" value="XM_001321736.1"/>
</dbReference>
<dbReference type="GO" id="GO:0004722">
    <property type="term" value="F:protein serine/threonine phosphatase activity"/>
    <property type="evidence" value="ECO:0000318"/>
    <property type="project" value="GO_Central"/>
</dbReference>
<reference evidence="4" key="1">
    <citation type="submission" date="2006-10" db="EMBL/GenBank/DDBJ databases">
        <authorList>
            <person name="Amadeo P."/>
            <person name="Zhao Q."/>
            <person name="Wortman J."/>
            <person name="Fraser-Liggett C."/>
            <person name="Carlton J."/>
        </authorList>
    </citation>
    <scope>NUCLEOTIDE SEQUENCE</scope>
    <source>
        <strain evidence="4">G3</strain>
    </source>
</reference>
<dbReference type="PROSITE" id="PS00125">
    <property type="entry name" value="SER_THR_PHOSPHATASE"/>
    <property type="match status" value="1"/>
</dbReference>
<dbReference type="AlphaFoldDB" id="A2ECQ2"/>
<dbReference type="PRINTS" id="PR00114">
    <property type="entry name" value="STPHPHTASE"/>
</dbReference>
<evidence type="ECO:0000313" key="5">
    <source>
        <dbReference type="Proteomes" id="UP000001542"/>
    </source>
</evidence>
<gene>
    <name evidence="4" type="ORF">TVAG_276210</name>
</gene>
<evidence type="ECO:0000256" key="1">
    <source>
        <dbReference type="RuleBase" id="RU004273"/>
    </source>
</evidence>
<dbReference type="SMART" id="SM00156">
    <property type="entry name" value="PP2Ac"/>
    <property type="match status" value="1"/>
</dbReference>
<keyword evidence="1" id="KW-0378">Hydrolase</keyword>
<feature type="compositionally biased region" description="Basic residues" evidence="2">
    <location>
        <begin position="461"/>
        <end position="472"/>
    </location>
</feature>
<dbReference type="GO" id="GO:0005634">
    <property type="term" value="C:nucleus"/>
    <property type="evidence" value="ECO:0000318"/>
    <property type="project" value="GO_Central"/>
</dbReference>
<protein>
    <recommendedName>
        <fullName evidence="1">Serine/threonine-protein phosphatase</fullName>
        <ecNumber evidence="1">3.1.3.16</ecNumber>
    </recommendedName>
</protein>
<dbReference type="VEuPathDB" id="TrichDB:TVAGG3_0379670"/>
<dbReference type="EC" id="3.1.3.16" evidence="1"/>
<dbReference type="Gene3D" id="3.60.21.10">
    <property type="match status" value="1"/>
</dbReference>
<name>A2ECQ2_TRIV3</name>
<dbReference type="STRING" id="5722.A2ECQ2"/>
<dbReference type="EMBL" id="DS113355">
    <property type="protein sequence ID" value="EAY09548.1"/>
    <property type="molecule type" value="Genomic_DNA"/>
</dbReference>
<dbReference type="Pfam" id="PF00149">
    <property type="entry name" value="Metallophos"/>
    <property type="match status" value="1"/>
</dbReference>
<dbReference type="SUPFAM" id="SSF56300">
    <property type="entry name" value="Metallo-dependent phosphatases"/>
    <property type="match status" value="1"/>
</dbReference>
<evidence type="ECO:0000256" key="2">
    <source>
        <dbReference type="SAM" id="MobiDB-lite"/>
    </source>
</evidence>
<proteinExistence type="inferred from homology"/>
<comment type="catalytic activity">
    <reaction evidence="1">
        <text>O-phospho-L-threonyl-[protein] + H2O = L-threonyl-[protein] + phosphate</text>
        <dbReference type="Rhea" id="RHEA:47004"/>
        <dbReference type="Rhea" id="RHEA-COMP:11060"/>
        <dbReference type="Rhea" id="RHEA-COMP:11605"/>
        <dbReference type="ChEBI" id="CHEBI:15377"/>
        <dbReference type="ChEBI" id="CHEBI:30013"/>
        <dbReference type="ChEBI" id="CHEBI:43474"/>
        <dbReference type="ChEBI" id="CHEBI:61977"/>
        <dbReference type="EC" id="3.1.3.16"/>
    </reaction>
</comment>
<dbReference type="SMR" id="A2ECQ2"/>
<keyword evidence="5" id="KW-1185">Reference proteome</keyword>
<dbReference type="InterPro" id="IPR050341">
    <property type="entry name" value="PP1_catalytic_subunit"/>
</dbReference>
<dbReference type="CDD" id="cd00144">
    <property type="entry name" value="MPP_PPP_family"/>
    <property type="match status" value="1"/>
</dbReference>
<dbReference type="PANTHER" id="PTHR11668:SF494">
    <property type="entry name" value="PROTEIN PHOSPHATASE, PUTATIVE-RELATED"/>
    <property type="match status" value="1"/>
</dbReference>
<feature type="domain" description="Serine/threonine specific protein phosphatases" evidence="3">
    <location>
        <begin position="88"/>
        <end position="93"/>
    </location>
</feature>
<dbReference type="InterPro" id="IPR029052">
    <property type="entry name" value="Metallo-depent_PP-like"/>
</dbReference>
<feature type="region of interest" description="Disordered" evidence="2">
    <location>
        <begin position="324"/>
        <end position="481"/>
    </location>
</feature>
<reference evidence="4" key="2">
    <citation type="journal article" date="2007" name="Science">
        <title>Draft genome sequence of the sexually transmitted pathogen Trichomonas vaginalis.</title>
        <authorList>
            <person name="Carlton J.M."/>
            <person name="Hirt R.P."/>
            <person name="Silva J.C."/>
            <person name="Delcher A.L."/>
            <person name="Schatz M."/>
            <person name="Zhao Q."/>
            <person name="Wortman J.R."/>
            <person name="Bidwell S.L."/>
            <person name="Alsmark U.C.M."/>
            <person name="Besteiro S."/>
            <person name="Sicheritz-Ponten T."/>
            <person name="Noel C.J."/>
            <person name="Dacks J.B."/>
            <person name="Foster P.G."/>
            <person name="Simillion C."/>
            <person name="Van de Peer Y."/>
            <person name="Miranda-Saavedra D."/>
            <person name="Barton G.J."/>
            <person name="Westrop G.D."/>
            <person name="Mueller S."/>
            <person name="Dessi D."/>
            <person name="Fiori P.L."/>
            <person name="Ren Q."/>
            <person name="Paulsen I."/>
            <person name="Zhang H."/>
            <person name="Bastida-Corcuera F.D."/>
            <person name="Simoes-Barbosa A."/>
            <person name="Brown M.T."/>
            <person name="Hayes R.D."/>
            <person name="Mukherjee M."/>
            <person name="Okumura C.Y."/>
            <person name="Schneider R."/>
            <person name="Smith A.J."/>
            <person name="Vanacova S."/>
            <person name="Villalvazo M."/>
            <person name="Haas B.J."/>
            <person name="Pertea M."/>
            <person name="Feldblyum T.V."/>
            <person name="Utterback T.R."/>
            <person name="Shu C.L."/>
            <person name="Osoegawa K."/>
            <person name="de Jong P.J."/>
            <person name="Hrdy I."/>
            <person name="Horvathova L."/>
            <person name="Zubacova Z."/>
            <person name="Dolezal P."/>
            <person name="Malik S.B."/>
            <person name="Logsdon J.M. Jr."/>
            <person name="Henze K."/>
            <person name="Gupta A."/>
            <person name="Wang C.C."/>
            <person name="Dunne R.L."/>
            <person name="Upcroft J.A."/>
            <person name="Upcroft P."/>
            <person name="White O."/>
            <person name="Salzberg S.L."/>
            <person name="Tang P."/>
            <person name="Chiu C.-H."/>
            <person name="Lee Y.-S."/>
            <person name="Embley T.M."/>
            <person name="Coombs G.H."/>
            <person name="Mottram J.C."/>
            <person name="Tachezy J."/>
            <person name="Fraser-Liggett C.M."/>
            <person name="Johnson P.J."/>
        </authorList>
    </citation>
    <scope>NUCLEOTIDE SEQUENCE [LARGE SCALE GENOMIC DNA]</scope>
    <source>
        <strain evidence="4">G3</strain>
    </source>
</reference>
<dbReference type="GO" id="GO:0005737">
    <property type="term" value="C:cytoplasm"/>
    <property type="evidence" value="ECO:0000318"/>
    <property type="project" value="GO_Central"/>
</dbReference>
<dbReference type="Proteomes" id="UP000001542">
    <property type="component" value="Unassembled WGS sequence"/>
</dbReference>
<sequence>MTDLCHQTVEKLSANPDPLLELEYPVVVVGDLHGSIEDLLRIFRIFKPPPQTRYLFLGDYVDRGDNSLEVMTILMALYCKYPDKVYLLRGNHEFSHINKVYGFYEEIVESYRKPTLWAIFQRVFSFLPLAAVVNKETFCVHGGLSPYLEKISTIRSISLPISNYDGQSLISDLVWSDPSDKDVDYESNNRGSGVLFGKQAVKDFLSKNNLKFMIRGHQCTTTGVHAFAGTLGMTVFSCSDYCRLLANRSGCVHFRGNGEVTFFSLGDDTEDGNCEKAIMLLVDGRMGLQRSTKSYVRKEPVTLDTPPTNFSIKLIPLGQRNAVTLQGEHPPPLIPRKSDSAPGSDAGVTKKKKKKIIKKKKGLKKSKTQVSLREKAESSTSSSTTDKESSSDLPTFLTQPNEMPSDDYSLDENDKPSIINTPESCDRKCSPPPPNSLASMPAQVTASDAQIALQQPNDAKPKKKRTRRRCRGPKTPTIDAP</sequence>
<feature type="compositionally biased region" description="Polar residues" evidence="2">
    <location>
        <begin position="436"/>
        <end position="457"/>
    </location>
</feature>
<dbReference type="InterPro" id="IPR006186">
    <property type="entry name" value="Ser/Thr-sp_prot-phosphatase"/>
</dbReference>
<dbReference type="InParanoid" id="A2ECQ2"/>
<evidence type="ECO:0000313" key="4">
    <source>
        <dbReference type="EMBL" id="EAY09548.1"/>
    </source>
</evidence>
<organism evidence="4 5">
    <name type="scientific">Trichomonas vaginalis (strain ATCC PRA-98 / G3)</name>
    <dbReference type="NCBI Taxonomy" id="412133"/>
    <lineage>
        <taxon>Eukaryota</taxon>
        <taxon>Metamonada</taxon>
        <taxon>Parabasalia</taxon>
        <taxon>Trichomonadida</taxon>
        <taxon>Trichomonadidae</taxon>
        <taxon>Trichomonas</taxon>
    </lineage>
</organism>
<dbReference type="eggNOG" id="KOG0374">
    <property type="taxonomic scope" value="Eukaryota"/>
</dbReference>
<dbReference type="KEGG" id="tva:4767471"/>